<dbReference type="SUPFAM" id="SSF52172">
    <property type="entry name" value="CheY-like"/>
    <property type="match status" value="1"/>
</dbReference>
<organism evidence="4 5">
    <name type="scientific">Algimonas ampicilliniresistens</name>
    <dbReference type="NCBI Taxonomy" id="1298735"/>
    <lineage>
        <taxon>Bacteria</taxon>
        <taxon>Pseudomonadati</taxon>
        <taxon>Pseudomonadota</taxon>
        <taxon>Alphaproteobacteria</taxon>
        <taxon>Maricaulales</taxon>
        <taxon>Robiginitomaculaceae</taxon>
        <taxon>Algimonas</taxon>
    </lineage>
</organism>
<dbReference type="SUPFAM" id="SSF52540">
    <property type="entry name" value="P-loop containing nucleoside triphosphate hydrolases"/>
    <property type="match status" value="1"/>
</dbReference>
<dbReference type="Pfam" id="PF13614">
    <property type="entry name" value="AAA_31"/>
    <property type="match status" value="1"/>
</dbReference>
<name>A0ABQ5VBR1_9PROT</name>
<dbReference type="InterPro" id="IPR025669">
    <property type="entry name" value="AAA_dom"/>
</dbReference>
<proteinExistence type="predicted"/>
<evidence type="ECO:0000313" key="5">
    <source>
        <dbReference type="Proteomes" id="UP001161391"/>
    </source>
</evidence>
<keyword evidence="2" id="KW-0067">ATP-binding</keyword>
<comment type="caution">
    <text evidence="4">The sequence shown here is derived from an EMBL/GenBank/DDBJ whole genome shotgun (WGS) entry which is preliminary data.</text>
</comment>
<dbReference type="EMBL" id="BSNK01000002">
    <property type="protein sequence ID" value="GLQ24949.1"/>
    <property type="molecule type" value="Genomic_DNA"/>
</dbReference>
<evidence type="ECO:0000259" key="3">
    <source>
        <dbReference type="Pfam" id="PF13614"/>
    </source>
</evidence>
<evidence type="ECO:0000313" key="4">
    <source>
        <dbReference type="EMBL" id="GLQ24949.1"/>
    </source>
</evidence>
<reference evidence="4" key="1">
    <citation type="journal article" date="2014" name="Int. J. Syst. Evol. Microbiol.">
        <title>Complete genome of a new Firmicutes species belonging to the dominant human colonic microbiota ('Ruminococcus bicirculans') reveals two chromosomes and a selective capacity to utilize plant glucans.</title>
        <authorList>
            <consortium name="NISC Comparative Sequencing Program"/>
            <person name="Wegmann U."/>
            <person name="Louis P."/>
            <person name="Goesmann A."/>
            <person name="Henrissat B."/>
            <person name="Duncan S.H."/>
            <person name="Flint H.J."/>
        </authorList>
    </citation>
    <scope>NUCLEOTIDE SEQUENCE</scope>
    <source>
        <strain evidence="4">NBRC 108219</strain>
    </source>
</reference>
<evidence type="ECO:0000256" key="2">
    <source>
        <dbReference type="ARBA" id="ARBA00022840"/>
    </source>
</evidence>
<dbReference type="PANTHER" id="PTHR43384">
    <property type="entry name" value="SEPTUM SITE-DETERMINING PROTEIN MIND HOMOLOG, CHLOROPLASTIC-RELATED"/>
    <property type="match status" value="1"/>
</dbReference>
<sequence>MNQVDQPAQEGGERALPQLSIHAFCDRNDTAGCIDQMTRDWRMRRTNTKIYMGGLQAAVDYYHKETTPGLIIIESGMRGVELFNQLEQLASVCDEGTKVVLIGAANDIRLYRQLMDKGVSDYIVPPLHPLNMIRSLSEIYADPDKPFTGRAIAFFGSKGGVGSSTLAHNLAWTLSERLLQETSLIDLDSSWGTTALDFAYDSASGLEEALSEVDRLDDTLLDRIMVRHTERLSILPTSSSLNVKPVVDSAAYEAIIGAVRSISPLAILDLPHIWNDWTTNVLTTVDDVVITTVPDLANLRNTKNLIDFLKAQRPNDAEPVLILNQTGRCKNKDDEISVENFAGAVGLDPSLVIGFDPDTFNRACNEGKMLPEMKTTDALVPGLDYLANRLRTGQFTAPAESGSGRKLGFKLRDTGPVVAGTESKSLFASLLRKKG</sequence>
<dbReference type="PANTHER" id="PTHR43384:SF6">
    <property type="entry name" value="SEPTUM SITE-DETERMINING PROTEIN MIND HOMOLOG, CHLOROPLASTIC"/>
    <property type="match status" value="1"/>
</dbReference>
<dbReference type="Gene3D" id="3.40.50.2300">
    <property type="match status" value="1"/>
</dbReference>
<dbReference type="Proteomes" id="UP001161391">
    <property type="component" value="Unassembled WGS sequence"/>
</dbReference>
<evidence type="ECO:0000256" key="1">
    <source>
        <dbReference type="ARBA" id="ARBA00022741"/>
    </source>
</evidence>
<reference evidence="4" key="2">
    <citation type="submission" date="2023-01" db="EMBL/GenBank/DDBJ databases">
        <title>Draft genome sequence of Algimonas ampicilliniresistens strain NBRC 108219.</title>
        <authorList>
            <person name="Sun Q."/>
            <person name="Mori K."/>
        </authorList>
    </citation>
    <scope>NUCLEOTIDE SEQUENCE</scope>
    <source>
        <strain evidence="4">NBRC 108219</strain>
    </source>
</reference>
<dbReference type="Gene3D" id="3.40.50.300">
    <property type="entry name" value="P-loop containing nucleotide triphosphate hydrolases"/>
    <property type="match status" value="1"/>
</dbReference>
<keyword evidence="1" id="KW-0547">Nucleotide-binding</keyword>
<dbReference type="InterPro" id="IPR011006">
    <property type="entry name" value="CheY-like_superfamily"/>
</dbReference>
<accession>A0ABQ5VBR1</accession>
<gene>
    <name evidence="4" type="ORF">GCM10007853_28230</name>
</gene>
<dbReference type="InterPro" id="IPR027417">
    <property type="entry name" value="P-loop_NTPase"/>
</dbReference>
<keyword evidence="5" id="KW-1185">Reference proteome</keyword>
<dbReference type="InterPro" id="IPR050625">
    <property type="entry name" value="ParA/MinD_ATPase"/>
</dbReference>
<protein>
    <recommendedName>
        <fullName evidence="3">AAA domain-containing protein</fullName>
    </recommendedName>
</protein>
<feature type="domain" description="AAA" evidence="3">
    <location>
        <begin position="150"/>
        <end position="310"/>
    </location>
</feature>